<keyword evidence="2" id="KW-1185">Reference proteome</keyword>
<dbReference type="Proteomes" id="UP001066276">
    <property type="component" value="Chromosome 12"/>
</dbReference>
<dbReference type="EMBL" id="JANPWB010000016">
    <property type="protein sequence ID" value="KAJ1082809.1"/>
    <property type="molecule type" value="Genomic_DNA"/>
</dbReference>
<name>A0AAV7KW85_PLEWA</name>
<comment type="caution">
    <text evidence="1">The sequence shown here is derived from an EMBL/GenBank/DDBJ whole genome shotgun (WGS) entry which is preliminary data.</text>
</comment>
<protein>
    <submittedName>
        <fullName evidence="1">Uncharacterized protein</fullName>
    </submittedName>
</protein>
<proteinExistence type="predicted"/>
<dbReference type="AlphaFoldDB" id="A0AAV7KW85"/>
<evidence type="ECO:0000313" key="1">
    <source>
        <dbReference type="EMBL" id="KAJ1082809.1"/>
    </source>
</evidence>
<reference evidence="1" key="1">
    <citation type="journal article" date="2022" name="bioRxiv">
        <title>Sequencing and chromosome-scale assembly of the giantPleurodeles waltlgenome.</title>
        <authorList>
            <person name="Brown T."/>
            <person name="Elewa A."/>
            <person name="Iarovenko S."/>
            <person name="Subramanian E."/>
            <person name="Araus A.J."/>
            <person name="Petzold A."/>
            <person name="Susuki M."/>
            <person name="Suzuki K.-i.T."/>
            <person name="Hayashi T."/>
            <person name="Toyoda A."/>
            <person name="Oliveira C."/>
            <person name="Osipova E."/>
            <person name="Leigh N.D."/>
            <person name="Simon A."/>
            <person name="Yun M.H."/>
        </authorList>
    </citation>
    <scope>NUCLEOTIDE SEQUENCE</scope>
    <source>
        <strain evidence="1">20211129_DDA</strain>
        <tissue evidence="1">Liver</tissue>
    </source>
</reference>
<gene>
    <name evidence="1" type="ORF">NDU88_002974</name>
</gene>
<evidence type="ECO:0000313" key="2">
    <source>
        <dbReference type="Proteomes" id="UP001066276"/>
    </source>
</evidence>
<sequence>MLYICRGSSLRKATPSTHPHLQSLCWATVEYCLLLLPRRSGEQAPPRKPRLLRIREQLPPAPAAASKSGLHCISKSAGIRHSKECTFIELGRVSKKLPCRQNAVKQSRILR</sequence>
<accession>A0AAV7KW85</accession>
<organism evidence="1 2">
    <name type="scientific">Pleurodeles waltl</name>
    <name type="common">Iberian ribbed newt</name>
    <dbReference type="NCBI Taxonomy" id="8319"/>
    <lineage>
        <taxon>Eukaryota</taxon>
        <taxon>Metazoa</taxon>
        <taxon>Chordata</taxon>
        <taxon>Craniata</taxon>
        <taxon>Vertebrata</taxon>
        <taxon>Euteleostomi</taxon>
        <taxon>Amphibia</taxon>
        <taxon>Batrachia</taxon>
        <taxon>Caudata</taxon>
        <taxon>Salamandroidea</taxon>
        <taxon>Salamandridae</taxon>
        <taxon>Pleurodelinae</taxon>
        <taxon>Pleurodeles</taxon>
    </lineage>
</organism>